<protein>
    <recommendedName>
        <fullName evidence="3">Response regulatory domain-containing protein</fullName>
    </recommendedName>
</protein>
<comment type="caution">
    <text evidence="1">The sequence shown here is derived from an EMBL/GenBank/DDBJ whole genome shotgun (WGS) entry which is preliminary data.</text>
</comment>
<reference evidence="1 2" key="1">
    <citation type="submission" date="2019-03" db="EMBL/GenBank/DDBJ databases">
        <title>Ramlibacter rhizophilus CCTCC AB2015357, whole genome shotgun sequence.</title>
        <authorList>
            <person name="Zhang X."/>
            <person name="Feng G."/>
            <person name="Zhu H."/>
        </authorList>
    </citation>
    <scope>NUCLEOTIDE SEQUENCE [LARGE SCALE GENOMIC DNA]</scope>
    <source>
        <strain evidence="1 2">CCTCC AB2015357</strain>
    </source>
</reference>
<dbReference type="SUPFAM" id="SSF52172">
    <property type="entry name" value="CheY-like"/>
    <property type="match status" value="1"/>
</dbReference>
<name>A0A4Z0BC53_9BURK</name>
<sequence length="368" mass="40898">MNNPTINPPAAVAETSAPSGPLVAELIGISLADPVTHLRELVQALRAQLPPQSRQFAELELCARQLHRVSVQSQQLARVMKGRLRQSHERLSLHAIVLDILVQAHGGFKQQGIQVRQHLRPVDVIVDPGLLVALVETLVDWGAQLGRELQVRLEVKNWPAHALLSLRVLDLRTDAHGALPLDNLAWQLVVETARLMNVTVRRELGQDAAQASLEFSRTVRQLSGITALDAERQTGADSSQLQSQSSQLAGLRVLLVSDDVRLQREVKSVCTELDLRLEVALTAAQGFEMSELSQPSMIILDESLRTDFFDDYLQRLMRERLHFHAVEVAATTHTGFEISSWDQTTASRIGRDTVKEQLKTVILLELGR</sequence>
<dbReference type="Proteomes" id="UP000297564">
    <property type="component" value="Unassembled WGS sequence"/>
</dbReference>
<organism evidence="1 2">
    <name type="scientific">Ramlibacter rhizophilus</name>
    <dbReference type="NCBI Taxonomy" id="1781167"/>
    <lineage>
        <taxon>Bacteria</taxon>
        <taxon>Pseudomonadati</taxon>
        <taxon>Pseudomonadota</taxon>
        <taxon>Betaproteobacteria</taxon>
        <taxon>Burkholderiales</taxon>
        <taxon>Comamonadaceae</taxon>
        <taxon>Ramlibacter</taxon>
    </lineage>
</organism>
<dbReference type="EMBL" id="SMLL01000010">
    <property type="protein sequence ID" value="TFY96211.1"/>
    <property type="molecule type" value="Genomic_DNA"/>
</dbReference>
<evidence type="ECO:0000313" key="2">
    <source>
        <dbReference type="Proteomes" id="UP000297564"/>
    </source>
</evidence>
<keyword evidence="2" id="KW-1185">Reference proteome</keyword>
<dbReference type="AlphaFoldDB" id="A0A4Z0BC53"/>
<proteinExistence type="predicted"/>
<accession>A0A4Z0BC53</accession>
<dbReference type="OrthoDB" id="9149617at2"/>
<gene>
    <name evidence="1" type="ORF">EZ242_21415</name>
</gene>
<dbReference type="InterPro" id="IPR011006">
    <property type="entry name" value="CheY-like_superfamily"/>
</dbReference>
<dbReference type="RefSeq" id="WP_135287241.1">
    <property type="nucleotide sequence ID" value="NZ_SMLL01000010.1"/>
</dbReference>
<evidence type="ECO:0000313" key="1">
    <source>
        <dbReference type="EMBL" id="TFY96211.1"/>
    </source>
</evidence>
<evidence type="ECO:0008006" key="3">
    <source>
        <dbReference type="Google" id="ProtNLM"/>
    </source>
</evidence>